<evidence type="ECO:0000256" key="5">
    <source>
        <dbReference type="SAM" id="Phobius"/>
    </source>
</evidence>
<evidence type="ECO:0000313" key="6">
    <source>
        <dbReference type="Ensembl" id="ENSONIP00000049457.1"/>
    </source>
</evidence>
<keyword evidence="3" id="KW-0804">Transcription</keyword>
<keyword evidence="5" id="KW-0812">Transmembrane</keyword>
<dbReference type="PANTHER" id="PTHR21545">
    <property type="entry name" value="TRANSCRIPTION FACTOR MLR1/2"/>
    <property type="match status" value="1"/>
</dbReference>
<keyword evidence="1" id="KW-0805">Transcription regulation</keyword>
<keyword evidence="5" id="KW-0472">Membrane</keyword>
<dbReference type="PANTHER" id="PTHR21545:SF10">
    <property type="entry name" value="LIGAND-DEPENDENT NUCLEAR RECEPTOR COREPRESSOR-LIKE PROTEIN"/>
    <property type="match status" value="1"/>
</dbReference>
<reference evidence="6" key="3">
    <citation type="submission" date="2025-09" db="UniProtKB">
        <authorList>
            <consortium name="Ensembl"/>
        </authorList>
    </citation>
    <scope>IDENTIFICATION</scope>
</reference>
<evidence type="ECO:0000256" key="3">
    <source>
        <dbReference type="ARBA" id="ARBA00023163"/>
    </source>
</evidence>
<keyword evidence="7" id="KW-1185">Reference proteome</keyword>
<organism evidence="6 7">
    <name type="scientific">Oreochromis niloticus</name>
    <name type="common">Nile tilapia</name>
    <name type="synonym">Tilapia nilotica</name>
    <dbReference type="NCBI Taxonomy" id="8128"/>
    <lineage>
        <taxon>Eukaryota</taxon>
        <taxon>Metazoa</taxon>
        <taxon>Chordata</taxon>
        <taxon>Craniata</taxon>
        <taxon>Vertebrata</taxon>
        <taxon>Euteleostomi</taxon>
        <taxon>Actinopterygii</taxon>
        <taxon>Neopterygii</taxon>
        <taxon>Teleostei</taxon>
        <taxon>Neoteleostei</taxon>
        <taxon>Acanthomorphata</taxon>
        <taxon>Ovalentaria</taxon>
        <taxon>Cichlomorphae</taxon>
        <taxon>Cichliformes</taxon>
        <taxon>Cichlidae</taxon>
        <taxon>African cichlids</taxon>
        <taxon>Pseudocrenilabrinae</taxon>
        <taxon>Oreochromini</taxon>
        <taxon>Oreochromis</taxon>
    </lineage>
</organism>
<keyword evidence="2" id="KW-0238">DNA-binding</keyword>
<keyword evidence="4" id="KW-0539">Nucleus</keyword>
<dbReference type="GO" id="GO:0005634">
    <property type="term" value="C:nucleus"/>
    <property type="evidence" value="ECO:0007669"/>
    <property type="project" value="TreeGrafter"/>
</dbReference>
<dbReference type="OMA" id="RCTTERK"/>
<dbReference type="GO" id="GO:0006357">
    <property type="term" value="P:regulation of transcription by RNA polymerase II"/>
    <property type="evidence" value="ECO:0007669"/>
    <property type="project" value="TreeGrafter"/>
</dbReference>
<sequence>MRGTDRLSGTDRVAARTMTTLQCRCMAEKKLFRRELDSWRYTLIHCVGFESILEGIYGPLPRDLNLFHGGLLVVYALYHWLVTR</sequence>
<dbReference type="Ensembl" id="ENSONIT00000076811.1">
    <property type="protein sequence ID" value="ENSONIP00000049457.1"/>
    <property type="gene ID" value="ENSONIG00000038606.1"/>
</dbReference>
<dbReference type="InParanoid" id="A0A669CMC6"/>
<evidence type="ECO:0000256" key="2">
    <source>
        <dbReference type="ARBA" id="ARBA00023125"/>
    </source>
</evidence>
<reference evidence="7" key="1">
    <citation type="submission" date="2012-01" db="EMBL/GenBank/DDBJ databases">
        <title>The Genome Sequence of Oreochromis niloticus (Nile Tilapia).</title>
        <authorList>
            <consortium name="Broad Institute Genome Assembly Team"/>
            <consortium name="Broad Institute Sequencing Platform"/>
            <person name="Di Palma F."/>
            <person name="Johnson J."/>
            <person name="Lander E.S."/>
            <person name="Lindblad-Toh K."/>
        </authorList>
    </citation>
    <scope>NUCLEOTIDE SEQUENCE [LARGE SCALE GENOMIC DNA]</scope>
</reference>
<protein>
    <submittedName>
        <fullName evidence="6">Uncharacterized protein</fullName>
    </submittedName>
</protein>
<keyword evidence="5" id="KW-1133">Transmembrane helix</keyword>
<evidence type="ECO:0000256" key="4">
    <source>
        <dbReference type="ARBA" id="ARBA00023242"/>
    </source>
</evidence>
<feature type="transmembrane region" description="Helical" evidence="5">
    <location>
        <begin position="66"/>
        <end position="82"/>
    </location>
</feature>
<proteinExistence type="predicted"/>
<name>A0A669CMC6_ORENI</name>
<reference evidence="6" key="2">
    <citation type="submission" date="2025-08" db="UniProtKB">
        <authorList>
            <consortium name="Ensembl"/>
        </authorList>
    </citation>
    <scope>IDENTIFICATION</scope>
</reference>
<dbReference type="AlphaFoldDB" id="A0A669CMC6"/>
<evidence type="ECO:0000256" key="1">
    <source>
        <dbReference type="ARBA" id="ARBA00023015"/>
    </source>
</evidence>
<evidence type="ECO:0000313" key="7">
    <source>
        <dbReference type="Proteomes" id="UP000005207"/>
    </source>
</evidence>
<dbReference type="GeneTree" id="ENSGT01090000263340"/>
<accession>A0A669CMC6</accession>
<dbReference type="Proteomes" id="UP000005207">
    <property type="component" value="Linkage group LG6"/>
</dbReference>
<dbReference type="GO" id="GO:0003677">
    <property type="term" value="F:DNA binding"/>
    <property type="evidence" value="ECO:0007669"/>
    <property type="project" value="UniProtKB-KW"/>
</dbReference>